<feature type="transmembrane region" description="Helical" evidence="1">
    <location>
        <begin position="109"/>
        <end position="126"/>
    </location>
</feature>
<keyword evidence="1" id="KW-0812">Transmembrane</keyword>
<proteinExistence type="predicted"/>
<feature type="transmembrane region" description="Helical" evidence="1">
    <location>
        <begin position="269"/>
        <end position="287"/>
    </location>
</feature>
<keyword evidence="5" id="KW-1185">Reference proteome</keyword>
<dbReference type="AlphaFoldDB" id="A0A2M9ZSF3"/>
<dbReference type="GO" id="GO:0016747">
    <property type="term" value="F:acyltransferase activity, transferring groups other than amino-acyl groups"/>
    <property type="evidence" value="ECO:0007669"/>
    <property type="project" value="InterPro"/>
</dbReference>
<feature type="transmembrane region" description="Helical" evidence="1">
    <location>
        <begin position="366"/>
        <end position="388"/>
    </location>
</feature>
<dbReference type="Proteomes" id="UP000231990">
    <property type="component" value="Unassembled WGS sequence"/>
</dbReference>
<dbReference type="InterPro" id="IPR002656">
    <property type="entry name" value="Acyl_transf_3_dom"/>
</dbReference>
<organism evidence="4 6">
    <name type="scientific">Leptospira perolatii</name>
    <dbReference type="NCBI Taxonomy" id="2023191"/>
    <lineage>
        <taxon>Bacteria</taxon>
        <taxon>Pseudomonadati</taxon>
        <taxon>Spirochaetota</taxon>
        <taxon>Spirochaetia</taxon>
        <taxon>Leptospirales</taxon>
        <taxon>Leptospiraceae</taxon>
        <taxon>Leptospira</taxon>
    </lineage>
</organism>
<evidence type="ECO:0000313" key="6">
    <source>
        <dbReference type="Proteomes" id="UP000231990"/>
    </source>
</evidence>
<feature type="transmembrane region" description="Helical" evidence="1">
    <location>
        <begin position="185"/>
        <end position="200"/>
    </location>
</feature>
<feature type="transmembrane region" description="Helical" evidence="1">
    <location>
        <begin position="335"/>
        <end position="354"/>
    </location>
</feature>
<keyword evidence="1" id="KW-0472">Membrane</keyword>
<dbReference type="PANTHER" id="PTHR23028">
    <property type="entry name" value="ACETYLTRANSFERASE"/>
    <property type="match status" value="1"/>
</dbReference>
<evidence type="ECO:0000259" key="2">
    <source>
        <dbReference type="Pfam" id="PF01757"/>
    </source>
</evidence>
<dbReference type="GO" id="GO:0016020">
    <property type="term" value="C:membrane"/>
    <property type="evidence" value="ECO:0007669"/>
    <property type="project" value="TreeGrafter"/>
</dbReference>
<feature type="transmembrane region" description="Helical" evidence="1">
    <location>
        <begin position="33"/>
        <end position="51"/>
    </location>
</feature>
<dbReference type="EMBL" id="NPDY01000001">
    <property type="protein sequence ID" value="PJZ71319.1"/>
    <property type="molecule type" value="Genomic_DNA"/>
</dbReference>
<feature type="transmembrane region" description="Helical" evidence="1">
    <location>
        <begin position="293"/>
        <end position="314"/>
    </location>
</feature>
<dbReference type="InterPro" id="IPR050879">
    <property type="entry name" value="Acyltransferase_3"/>
</dbReference>
<dbReference type="Proteomes" id="UP000231962">
    <property type="component" value="Unassembled WGS sequence"/>
</dbReference>
<dbReference type="GO" id="GO:0009103">
    <property type="term" value="P:lipopolysaccharide biosynthetic process"/>
    <property type="evidence" value="ECO:0007669"/>
    <property type="project" value="TreeGrafter"/>
</dbReference>
<dbReference type="PANTHER" id="PTHR23028:SF53">
    <property type="entry name" value="ACYL_TRANSF_3 DOMAIN-CONTAINING PROTEIN"/>
    <property type="match status" value="1"/>
</dbReference>
<evidence type="ECO:0000313" key="4">
    <source>
        <dbReference type="EMBL" id="PJZ74853.1"/>
    </source>
</evidence>
<evidence type="ECO:0000256" key="1">
    <source>
        <dbReference type="SAM" id="Phobius"/>
    </source>
</evidence>
<dbReference type="RefSeq" id="WP_100712261.1">
    <property type="nucleotide sequence ID" value="NZ_NPDY01000001.1"/>
</dbReference>
<name>A0A2M9ZSF3_9LEPT</name>
<feature type="transmembrane region" description="Helical" evidence="1">
    <location>
        <begin position="71"/>
        <end position="88"/>
    </location>
</feature>
<protein>
    <recommendedName>
        <fullName evidence="2">Acyltransferase 3 domain-containing protein</fullName>
    </recommendedName>
</protein>
<feature type="transmembrane region" description="Helical" evidence="1">
    <location>
        <begin position="206"/>
        <end position="223"/>
    </location>
</feature>
<reference evidence="5 6" key="1">
    <citation type="submission" date="2017-07" db="EMBL/GenBank/DDBJ databases">
        <title>Leptospira spp. isolated from tropical soils.</title>
        <authorList>
            <person name="Thibeaux R."/>
            <person name="Iraola G."/>
            <person name="Ferres I."/>
            <person name="Bierque E."/>
            <person name="Girault D."/>
            <person name="Soupe-Gilbert M.-E."/>
            <person name="Picardeau M."/>
            <person name="Goarant C."/>
        </authorList>
    </citation>
    <scope>NUCLEOTIDE SEQUENCE [LARGE SCALE GENOMIC DNA]</scope>
    <source>
        <strain evidence="4 6">FH1-B-B1</strain>
        <strain evidence="3 5">FH1-B-C1</strain>
    </source>
</reference>
<dbReference type="Pfam" id="PF01757">
    <property type="entry name" value="Acyl_transf_3"/>
    <property type="match status" value="1"/>
</dbReference>
<evidence type="ECO:0000313" key="3">
    <source>
        <dbReference type="EMBL" id="PJZ71319.1"/>
    </source>
</evidence>
<dbReference type="EMBL" id="NPDZ01000001">
    <property type="protein sequence ID" value="PJZ74853.1"/>
    <property type="molecule type" value="Genomic_DNA"/>
</dbReference>
<sequence length="410" mass="47350">MHTVTKRTFLQGLFEYVFSPFLKKQGELESLNGLRAFAILFVIVYHLWTLLGQFATETPVLIKNILVNLNSGVDLFFVLSGYLIYGGFLRSLEKNRQLSIRKFFIDRTLRIFPAYYFSLIVLFFYYQNQSVKLHSVANPNPGEIELLYRIMMNLKYSFGDFFYFSNYTPFRLSIVGWSLSIEEQFYLILPFLSGYFLFTVSQKMRIGFLFLLYFIALGFRFFYEAQNSGLDPLIYTHCRMDSLVSGMLVAELISSRNRSGSQFALDKKVSAILIFLSIALLLLGHSFDLENWFRRTLGISCFNLGYAGILLLALDSNSLCAWIFNQPILRPIARLSYTMYLWNLILAGWAVSHILKGTRTIGPGQIVWACVMGLASSFLFSWLLFLIVEKPFLLWKDKLSIVEMDSRKSA</sequence>
<comment type="caution">
    <text evidence="4">The sequence shown here is derived from an EMBL/GenBank/DDBJ whole genome shotgun (WGS) entry which is preliminary data.</text>
</comment>
<keyword evidence="1" id="KW-1133">Transmembrane helix</keyword>
<feature type="domain" description="Acyltransferase 3" evidence="2">
    <location>
        <begin position="29"/>
        <end position="382"/>
    </location>
</feature>
<accession>A0A2M9ZSF3</accession>
<evidence type="ECO:0000313" key="5">
    <source>
        <dbReference type="Proteomes" id="UP000231962"/>
    </source>
</evidence>
<gene>
    <name evidence="3" type="ORF">CH360_02105</name>
    <name evidence="4" type="ORF">CH373_02105</name>
</gene>
<dbReference type="OrthoDB" id="9767863at2"/>